<accession>A0A8T1TTQ8</accession>
<dbReference type="AlphaFoldDB" id="A0A8T1TTQ8"/>
<feature type="non-terminal residue" evidence="1">
    <location>
        <position position="1"/>
    </location>
</feature>
<dbReference type="PANTHER" id="PTHR37067:SF3">
    <property type="entry name" value="PX DOMAIN-CONTAINING PROTEIN"/>
    <property type="match status" value="1"/>
</dbReference>
<dbReference type="OrthoDB" id="167947at2759"/>
<name>A0A8T1TTQ8_9STRA</name>
<organism evidence="1 2">
    <name type="scientific">Phytophthora cactorum</name>
    <dbReference type="NCBI Taxonomy" id="29920"/>
    <lineage>
        <taxon>Eukaryota</taxon>
        <taxon>Sar</taxon>
        <taxon>Stramenopiles</taxon>
        <taxon>Oomycota</taxon>
        <taxon>Peronosporomycetes</taxon>
        <taxon>Peronosporales</taxon>
        <taxon>Peronosporaceae</taxon>
        <taxon>Phytophthora</taxon>
    </lineage>
</organism>
<sequence>TKIHHLKKAGRLLGIGLSLLKQFCGDLASTFPNTATVESDFFIMGWEKYVYRKSTTDFSLEGVMHAKQFKALRQLADKMKA</sequence>
<gene>
    <name evidence="1" type="ORF">JG687_00016946</name>
</gene>
<dbReference type="Proteomes" id="UP000688947">
    <property type="component" value="Unassembled WGS sequence"/>
</dbReference>
<reference evidence="1" key="1">
    <citation type="submission" date="2021-01" db="EMBL/GenBank/DDBJ databases">
        <title>Phytophthora aleatoria, a newly-described species from Pinus radiata is distinct from Phytophthora cactorum isolates based on comparative genomics.</title>
        <authorList>
            <person name="Mcdougal R."/>
            <person name="Panda P."/>
            <person name="Williams N."/>
            <person name="Studholme D.J."/>
        </authorList>
    </citation>
    <scope>NUCLEOTIDE SEQUENCE</scope>
    <source>
        <strain evidence="1">NZFS 3830</strain>
    </source>
</reference>
<proteinExistence type="predicted"/>
<evidence type="ECO:0000313" key="1">
    <source>
        <dbReference type="EMBL" id="KAG6946034.1"/>
    </source>
</evidence>
<protein>
    <submittedName>
        <fullName evidence="1">Uncharacterized protein</fullName>
    </submittedName>
</protein>
<comment type="caution">
    <text evidence="1">The sequence shown here is derived from an EMBL/GenBank/DDBJ whole genome shotgun (WGS) entry which is preliminary data.</text>
</comment>
<dbReference type="EMBL" id="JAENGZ010001834">
    <property type="protein sequence ID" value="KAG6946034.1"/>
    <property type="molecule type" value="Genomic_DNA"/>
</dbReference>
<dbReference type="PANTHER" id="PTHR37067">
    <property type="entry name" value="PX DOMAIN-CONTAINING PROTEIN"/>
    <property type="match status" value="1"/>
</dbReference>
<evidence type="ECO:0000313" key="2">
    <source>
        <dbReference type="Proteomes" id="UP000688947"/>
    </source>
</evidence>